<accession>A0ABN8S2H6</accession>
<reference evidence="1 2" key="1">
    <citation type="submission" date="2022-05" db="EMBL/GenBank/DDBJ databases">
        <authorList>
            <consortium name="Genoscope - CEA"/>
            <person name="William W."/>
        </authorList>
    </citation>
    <scope>NUCLEOTIDE SEQUENCE [LARGE SCALE GENOMIC DNA]</scope>
</reference>
<protein>
    <submittedName>
        <fullName evidence="1">Uncharacterized protein</fullName>
    </submittedName>
</protein>
<comment type="caution">
    <text evidence="1">The sequence shown here is derived from an EMBL/GenBank/DDBJ whole genome shotgun (WGS) entry which is preliminary data.</text>
</comment>
<dbReference type="EMBL" id="CALNXI010002255">
    <property type="protein sequence ID" value="CAH3185420.1"/>
    <property type="molecule type" value="Genomic_DNA"/>
</dbReference>
<gene>
    <name evidence="1" type="ORF">PEVE_00016098</name>
</gene>
<sequence>MPCIIVLNRRTASPEFFSWVHVRRLLSRHTNNCSCPVRSPRKLSFSIILTKVETKELLMTRENVRILSAEPFQFAPLFHSYGLSAHTLIKA</sequence>
<organism evidence="1 2">
    <name type="scientific">Porites evermanni</name>
    <dbReference type="NCBI Taxonomy" id="104178"/>
    <lineage>
        <taxon>Eukaryota</taxon>
        <taxon>Metazoa</taxon>
        <taxon>Cnidaria</taxon>
        <taxon>Anthozoa</taxon>
        <taxon>Hexacorallia</taxon>
        <taxon>Scleractinia</taxon>
        <taxon>Fungiina</taxon>
        <taxon>Poritidae</taxon>
        <taxon>Porites</taxon>
    </lineage>
</organism>
<proteinExistence type="predicted"/>
<dbReference type="Proteomes" id="UP001159427">
    <property type="component" value="Unassembled WGS sequence"/>
</dbReference>
<keyword evidence="2" id="KW-1185">Reference proteome</keyword>
<evidence type="ECO:0000313" key="1">
    <source>
        <dbReference type="EMBL" id="CAH3185420.1"/>
    </source>
</evidence>
<evidence type="ECO:0000313" key="2">
    <source>
        <dbReference type="Proteomes" id="UP001159427"/>
    </source>
</evidence>
<name>A0ABN8S2H6_9CNID</name>